<evidence type="ECO:0000256" key="1">
    <source>
        <dbReference type="SAM" id="SignalP"/>
    </source>
</evidence>
<keyword evidence="1" id="KW-0732">Signal</keyword>
<feature type="signal peptide" evidence="1">
    <location>
        <begin position="1"/>
        <end position="21"/>
    </location>
</feature>
<reference evidence="2" key="1">
    <citation type="submission" date="2021-03" db="EMBL/GenBank/DDBJ databases">
        <authorList>
            <person name="Bekaert M."/>
        </authorList>
    </citation>
    <scope>NUCLEOTIDE SEQUENCE</scope>
</reference>
<name>A0A8S3S8J6_MYTED</name>
<keyword evidence="3" id="KW-1185">Reference proteome</keyword>
<sequence>MVYKFILFSIIGITITHKAIGTECLQCVDGSISPPEIQQFIPEYVKKLTSPECPNATLATNATKVIFGQCPNDPTDQQKNRCGTLSGSVKLSLKSLGAEATLTFFLRDCFAVNKNTESGCSTDQNTLNDQKAIFEKKFGDDLKTLGVEVGDIQNGEFCIKNDGTECLQCVDGSINPLEVRRFIPDYVSELINPECSNDRINRCGTFRGSVKLSASSFGETEATVTFFLRECFAVNKNTEYGCSTDQNALNDQKTILEKKFGNDLKTLGVKFGDIQNGEFCIKNDGTNKSGTLMFSSMWLLIMLMLAPIIV</sequence>
<dbReference type="OrthoDB" id="10296146at2759"/>
<proteinExistence type="predicted"/>
<evidence type="ECO:0000313" key="2">
    <source>
        <dbReference type="EMBL" id="CAG2218060.1"/>
    </source>
</evidence>
<dbReference type="AlphaFoldDB" id="A0A8S3S8J6"/>
<accession>A0A8S3S8J6</accession>
<gene>
    <name evidence="2" type="ORF">MEDL_31702</name>
</gene>
<feature type="chain" id="PRO_5035773093" evidence="1">
    <location>
        <begin position="22"/>
        <end position="310"/>
    </location>
</feature>
<dbReference type="Proteomes" id="UP000683360">
    <property type="component" value="Unassembled WGS sequence"/>
</dbReference>
<dbReference type="EMBL" id="CAJPWZ010001585">
    <property type="protein sequence ID" value="CAG2218060.1"/>
    <property type="molecule type" value="Genomic_DNA"/>
</dbReference>
<protein>
    <submittedName>
        <fullName evidence="2">Uncharacterized protein</fullName>
    </submittedName>
</protein>
<organism evidence="2 3">
    <name type="scientific">Mytilus edulis</name>
    <name type="common">Blue mussel</name>
    <dbReference type="NCBI Taxonomy" id="6550"/>
    <lineage>
        <taxon>Eukaryota</taxon>
        <taxon>Metazoa</taxon>
        <taxon>Spiralia</taxon>
        <taxon>Lophotrochozoa</taxon>
        <taxon>Mollusca</taxon>
        <taxon>Bivalvia</taxon>
        <taxon>Autobranchia</taxon>
        <taxon>Pteriomorphia</taxon>
        <taxon>Mytilida</taxon>
        <taxon>Mytiloidea</taxon>
        <taxon>Mytilidae</taxon>
        <taxon>Mytilinae</taxon>
        <taxon>Mytilus</taxon>
    </lineage>
</organism>
<comment type="caution">
    <text evidence="2">The sequence shown here is derived from an EMBL/GenBank/DDBJ whole genome shotgun (WGS) entry which is preliminary data.</text>
</comment>
<evidence type="ECO:0000313" key="3">
    <source>
        <dbReference type="Proteomes" id="UP000683360"/>
    </source>
</evidence>